<evidence type="ECO:0000313" key="3">
    <source>
        <dbReference type="Proteomes" id="UP001370490"/>
    </source>
</evidence>
<evidence type="ECO:0000259" key="1">
    <source>
        <dbReference type="Pfam" id="PF01738"/>
    </source>
</evidence>
<keyword evidence="2" id="KW-0378">Hydrolase</keyword>
<evidence type="ECO:0000313" key="2">
    <source>
        <dbReference type="EMBL" id="KAK6930045.1"/>
    </source>
</evidence>
<dbReference type="PANTHER" id="PTHR17630">
    <property type="entry name" value="DIENELACTONE HYDROLASE"/>
    <property type="match status" value="1"/>
</dbReference>
<dbReference type="EMBL" id="JBAMMX010000012">
    <property type="protein sequence ID" value="KAK6930045.1"/>
    <property type="molecule type" value="Genomic_DNA"/>
</dbReference>
<gene>
    <name evidence="2" type="ORF">RJ641_004139</name>
</gene>
<dbReference type="Gene3D" id="3.40.50.1820">
    <property type="entry name" value="alpha/beta hydrolase"/>
    <property type="match status" value="1"/>
</dbReference>
<keyword evidence="3" id="KW-1185">Reference proteome</keyword>
<dbReference type="SUPFAM" id="SSF53474">
    <property type="entry name" value="alpha/beta-Hydrolases"/>
    <property type="match status" value="1"/>
</dbReference>
<feature type="domain" description="Dienelactone hydrolase" evidence="1">
    <location>
        <begin position="2"/>
        <end position="186"/>
    </location>
</feature>
<dbReference type="GO" id="GO:0016787">
    <property type="term" value="F:hydrolase activity"/>
    <property type="evidence" value="ECO:0007669"/>
    <property type="project" value="UniProtKB-KW"/>
</dbReference>
<sequence>MATTGFLVVVPDLLHSDPFDFDNPQFNREAWAAAHTPDKGCEDAKLIIEALKSKGVSAVGAAGFCWGGCLAIVAGMVVCKVAASRDIQAAVLLHPGPISVEEIISKICLLHVPTAILGAEIDQYFPSELVKQYEEILSTNCKVDSLGKVFPGVAHGWTMRYNEEDQFAVKSAKEAHSDMINWLTKYVK</sequence>
<dbReference type="Proteomes" id="UP001370490">
    <property type="component" value="Unassembled WGS sequence"/>
</dbReference>
<name>A0AAN8ZCM7_9MAGN</name>
<proteinExistence type="predicted"/>
<protein>
    <submittedName>
        <fullName evidence="2">Dienelactone hydrolase</fullName>
    </submittedName>
</protein>
<dbReference type="Pfam" id="PF01738">
    <property type="entry name" value="DLH"/>
    <property type="match status" value="1"/>
</dbReference>
<accession>A0AAN8ZCM7</accession>
<comment type="caution">
    <text evidence="2">The sequence shown here is derived from an EMBL/GenBank/DDBJ whole genome shotgun (WGS) entry which is preliminary data.</text>
</comment>
<dbReference type="PANTHER" id="PTHR17630:SF52">
    <property type="entry name" value="ENDO-1,3-1,4-BETA-D-GLUCANASE-LIKE PROTEIN"/>
    <property type="match status" value="1"/>
</dbReference>
<organism evidence="2 3">
    <name type="scientific">Dillenia turbinata</name>
    <dbReference type="NCBI Taxonomy" id="194707"/>
    <lineage>
        <taxon>Eukaryota</taxon>
        <taxon>Viridiplantae</taxon>
        <taxon>Streptophyta</taxon>
        <taxon>Embryophyta</taxon>
        <taxon>Tracheophyta</taxon>
        <taxon>Spermatophyta</taxon>
        <taxon>Magnoliopsida</taxon>
        <taxon>eudicotyledons</taxon>
        <taxon>Gunneridae</taxon>
        <taxon>Pentapetalae</taxon>
        <taxon>Dilleniales</taxon>
        <taxon>Dilleniaceae</taxon>
        <taxon>Dillenia</taxon>
    </lineage>
</organism>
<dbReference type="InterPro" id="IPR002925">
    <property type="entry name" value="Dienelactn_hydro"/>
</dbReference>
<dbReference type="AlphaFoldDB" id="A0AAN8ZCM7"/>
<dbReference type="InterPro" id="IPR029058">
    <property type="entry name" value="AB_hydrolase_fold"/>
</dbReference>
<reference evidence="2 3" key="1">
    <citation type="submission" date="2023-12" db="EMBL/GenBank/DDBJ databases">
        <title>A high-quality genome assembly for Dillenia turbinata (Dilleniales).</title>
        <authorList>
            <person name="Chanderbali A."/>
        </authorList>
    </citation>
    <scope>NUCLEOTIDE SEQUENCE [LARGE SCALE GENOMIC DNA]</scope>
    <source>
        <strain evidence="2">LSX21</strain>
        <tissue evidence="2">Leaf</tissue>
    </source>
</reference>